<dbReference type="Gene3D" id="2.40.240.10">
    <property type="entry name" value="Ribosomal Protein L25, Chain P"/>
    <property type="match status" value="1"/>
</dbReference>
<evidence type="ECO:0000256" key="5">
    <source>
        <dbReference type="SAM" id="MobiDB-lite"/>
    </source>
</evidence>
<dbReference type="GO" id="GO:0003735">
    <property type="term" value="F:structural constituent of ribosome"/>
    <property type="evidence" value="ECO:0007669"/>
    <property type="project" value="InterPro"/>
</dbReference>
<keyword evidence="2" id="KW-0694">RNA-binding</keyword>
<dbReference type="Pfam" id="PF01386">
    <property type="entry name" value="Ribosomal_L25p"/>
    <property type="match status" value="1"/>
</dbReference>
<organism evidence="8 9">
    <name type="scientific">Candidatus Uhrbacteria bacterium RIFCSPLOWO2_02_FULL_51_9</name>
    <dbReference type="NCBI Taxonomy" id="1802410"/>
    <lineage>
        <taxon>Bacteria</taxon>
        <taxon>Candidatus Uhriibacteriota</taxon>
    </lineage>
</organism>
<dbReference type="InterPro" id="IPR037121">
    <property type="entry name" value="Ribosomal_bL25_C"/>
</dbReference>
<evidence type="ECO:0000313" key="8">
    <source>
        <dbReference type="EMBL" id="OGL88793.1"/>
    </source>
</evidence>
<dbReference type="Pfam" id="PF14693">
    <property type="entry name" value="Ribosomal_TL5_C"/>
    <property type="match status" value="1"/>
</dbReference>
<evidence type="ECO:0000259" key="6">
    <source>
        <dbReference type="Pfam" id="PF01386"/>
    </source>
</evidence>
<dbReference type="CDD" id="cd00495">
    <property type="entry name" value="Ribosomal_L25_TL5_CTC"/>
    <property type="match status" value="1"/>
</dbReference>
<dbReference type="GO" id="GO:0006412">
    <property type="term" value="P:translation"/>
    <property type="evidence" value="ECO:0007669"/>
    <property type="project" value="InterPro"/>
</dbReference>
<dbReference type="InterPro" id="IPR020056">
    <property type="entry name" value="Rbsml_bL25/Gln-tRNA_synth_N"/>
</dbReference>
<accession>A0A1F7VEB6</accession>
<keyword evidence="4" id="KW-0687">Ribonucleoprotein</keyword>
<name>A0A1F7VEB6_9BACT</name>
<keyword evidence="1" id="KW-0699">rRNA-binding</keyword>
<dbReference type="InterPro" id="IPR001021">
    <property type="entry name" value="Ribosomal_bL25_long"/>
</dbReference>
<evidence type="ECO:0000256" key="1">
    <source>
        <dbReference type="ARBA" id="ARBA00022730"/>
    </source>
</evidence>
<feature type="domain" description="Large ribosomal subunit protein bL25 L25" evidence="6">
    <location>
        <begin position="2"/>
        <end position="74"/>
    </location>
</feature>
<dbReference type="AlphaFoldDB" id="A0A1F7VEB6"/>
<evidence type="ECO:0000313" key="9">
    <source>
        <dbReference type="Proteomes" id="UP000176678"/>
    </source>
</evidence>
<dbReference type="InterPro" id="IPR020930">
    <property type="entry name" value="Ribosomal_uL5_bac-type"/>
</dbReference>
<dbReference type="EMBL" id="MGES01000026">
    <property type="protein sequence ID" value="OGL88793.1"/>
    <property type="molecule type" value="Genomic_DNA"/>
</dbReference>
<proteinExistence type="predicted"/>
<reference evidence="8 9" key="1">
    <citation type="journal article" date="2016" name="Nat. Commun.">
        <title>Thousands of microbial genomes shed light on interconnected biogeochemical processes in an aquifer system.</title>
        <authorList>
            <person name="Anantharaman K."/>
            <person name="Brown C.T."/>
            <person name="Hug L.A."/>
            <person name="Sharon I."/>
            <person name="Castelle C.J."/>
            <person name="Probst A.J."/>
            <person name="Thomas B.C."/>
            <person name="Singh A."/>
            <person name="Wilkins M.J."/>
            <person name="Karaoz U."/>
            <person name="Brodie E.L."/>
            <person name="Williams K.H."/>
            <person name="Hubbard S.S."/>
            <person name="Banfield J.F."/>
        </authorList>
    </citation>
    <scope>NUCLEOTIDE SEQUENCE [LARGE SCALE GENOMIC DNA]</scope>
</reference>
<dbReference type="GO" id="GO:0008097">
    <property type="term" value="F:5S rRNA binding"/>
    <property type="evidence" value="ECO:0007669"/>
    <property type="project" value="InterPro"/>
</dbReference>
<dbReference type="GO" id="GO:0022625">
    <property type="term" value="C:cytosolic large ribosomal subunit"/>
    <property type="evidence" value="ECO:0007669"/>
    <property type="project" value="TreeGrafter"/>
</dbReference>
<keyword evidence="3" id="KW-0689">Ribosomal protein</keyword>
<feature type="domain" description="Large ribosomal subunit protein bL25 beta" evidence="7">
    <location>
        <begin position="82"/>
        <end position="166"/>
    </location>
</feature>
<dbReference type="NCBIfam" id="TIGR00731">
    <property type="entry name" value="bL25_bact_ctc"/>
    <property type="match status" value="1"/>
</dbReference>
<dbReference type="SUPFAM" id="SSF50715">
    <property type="entry name" value="Ribosomal protein L25-like"/>
    <property type="match status" value="1"/>
</dbReference>
<gene>
    <name evidence="8" type="ORF">A3H75_00020</name>
</gene>
<protein>
    <submittedName>
        <fullName evidence="8">Uncharacterized protein</fullName>
    </submittedName>
</protein>
<evidence type="ECO:0000256" key="2">
    <source>
        <dbReference type="ARBA" id="ARBA00022884"/>
    </source>
</evidence>
<dbReference type="PANTHER" id="PTHR33284">
    <property type="entry name" value="RIBOSOMAL PROTEIN L25/GLN-TRNA SYNTHETASE, ANTI-CODON-BINDING DOMAIN-CONTAINING PROTEIN"/>
    <property type="match status" value="1"/>
</dbReference>
<dbReference type="InterPro" id="IPR011035">
    <property type="entry name" value="Ribosomal_bL25/Gln-tRNA_synth"/>
</dbReference>
<dbReference type="STRING" id="1802410.A3H75_00020"/>
<evidence type="ECO:0000256" key="3">
    <source>
        <dbReference type="ARBA" id="ARBA00022980"/>
    </source>
</evidence>
<feature type="region of interest" description="Disordered" evidence="5">
    <location>
        <begin position="188"/>
        <end position="211"/>
    </location>
</feature>
<evidence type="ECO:0000256" key="4">
    <source>
        <dbReference type="ARBA" id="ARBA00023274"/>
    </source>
</evidence>
<dbReference type="Proteomes" id="UP000176678">
    <property type="component" value="Unassembled WGS sequence"/>
</dbReference>
<dbReference type="InterPro" id="IPR029751">
    <property type="entry name" value="Ribosomal_L25_dom"/>
</dbReference>
<dbReference type="Gene3D" id="2.170.120.20">
    <property type="entry name" value="Ribosomal protein L25, beta domain"/>
    <property type="match status" value="1"/>
</dbReference>
<evidence type="ECO:0000259" key="7">
    <source>
        <dbReference type="Pfam" id="PF14693"/>
    </source>
</evidence>
<sequence>MVRASDKIPGVVYGPQFASLSITLAKREFLHVLKDAGESTLIDCVIEGQKDPVAVLIQEVQFDPLSDQVTHVDLRQVDLLQKIEADIELKFIGEAPAVKAEGGSLVRAADTIKVKCLPKDLVHEIEVPVDSLATFADVIKVKDIVIPAGMELLSHAEDVVAKVAAPISEAELAALAEKPVMDVEAVAVEEKGKKEEEGEEGEATSKEDGKP</sequence>
<dbReference type="PANTHER" id="PTHR33284:SF1">
    <property type="entry name" value="RIBOSOMAL PROTEIN L25_GLN-TRNA SYNTHETASE, ANTI-CODON-BINDING DOMAIN-CONTAINING PROTEIN"/>
    <property type="match status" value="1"/>
</dbReference>
<comment type="caution">
    <text evidence="8">The sequence shown here is derived from an EMBL/GenBank/DDBJ whole genome shotgun (WGS) entry which is preliminary data.</text>
</comment>
<dbReference type="InterPro" id="IPR020057">
    <property type="entry name" value="Ribosomal_bL25_b-dom"/>
</dbReference>